<dbReference type="Pfam" id="PF00274">
    <property type="entry name" value="Glycolytic"/>
    <property type="match status" value="1"/>
</dbReference>
<protein>
    <recommendedName>
        <fullName evidence="3">fructose-bisphosphate aldolase</fullName>
        <ecNumber evidence="3">4.1.2.13</ecNumber>
    </recommendedName>
    <alternativeName>
        <fullName evidence="6">Fructose-bisphosphate aldolase class I</fullName>
    </alternativeName>
</protein>
<dbReference type="InterPro" id="IPR013785">
    <property type="entry name" value="Aldolase_TIM"/>
</dbReference>
<evidence type="ECO:0000256" key="5">
    <source>
        <dbReference type="ARBA" id="ARBA00023239"/>
    </source>
</evidence>
<dbReference type="RefSeq" id="WP_176266455.1">
    <property type="nucleotide sequence ID" value="NZ_JABWGV010000001.1"/>
</dbReference>
<dbReference type="AlphaFoldDB" id="A0A850H0Y6"/>
<reference evidence="7 8" key="1">
    <citation type="submission" date="2020-06" db="EMBL/GenBank/DDBJ databases">
        <title>Altererythrobacter sp. HHU K3-1.</title>
        <authorList>
            <person name="Zhang D."/>
            <person name="Xue H."/>
        </authorList>
    </citation>
    <scope>NUCLEOTIDE SEQUENCE [LARGE SCALE GENOMIC DNA]</scope>
    <source>
        <strain evidence="7 8">HHU K3-1</strain>
    </source>
</reference>
<comment type="caution">
    <text evidence="7">The sequence shown here is derived from an EMBL/GenBank/DDBJ whole genome shotgun (WGS) entry which is preliminary data.</text>
</comment>
<keyword evidence="5" id="KW-0456">Lyase</keyword>
<dbReference type="PANTHER" id="PTHR11627">
    <property type="entry name" value="FRUCTOSE-BISPHOSPHATE ALDOLASE"/>
    <property type="match status" value="1"/>
</dbReference>
<dbReference type="EMBL" id="JABWGV010000001">
    <property type="protein sequence ID" value="NVD44190.1"/>
    <property type="molecule type" value="Genomic_DNA"/>
</dbReference>
<dbReference type="InterPro" id="IPR000741">
    <property type="entry name" value="FBA_I"/>
</dbReference>
<dbReference type="Gene3D" id="3.20.20.70">
    <property type="entry name" value="Aldolase class I"/>
    <property type="match status" value="1"/>
</dbReference>
<dbReference type="EC" id="4.1.2.13" evidence="3"/>
<proteinExistence type="inferred from homology"/>
<dbReference type="Proteomes" id="UP000561438">
    <property type="component" value="Unassembled WGS sequence"/>
</dbReference>
<sequence>MNTQEMTDRIANGEGFIAALDQSGGSTPKALKAYGVADDAWSGDEEMFAEIHKMRCRIVTSPSFGGGKVIGAILFEKTMEGCTDDGSPIPELLSRRGIVPFLKVDNGMHDTENGAQLMKDMPNLEARCKRAKELGVFGTKMRSVIHEADGAGIKANVAQQMDYGLQILDYGLMPILEPEVSLKSESRPQAEALLLTHMLDELNRVPEGKRVMLKLTLPSEPNLYKQLVDHPKVLKVVALSGGYSREEACRELAKNDGMIASFSRALLEVLQADMDDGEFDTALGKAIDEIQAASMQPA</sequence>
<keyword evidence="8" id="KW-1185">Reference proteome</keyword>
<evidence type="ECO:0000256" key="3">
    <source>
        <dbReference type="ARBA" id="ARBA00013068"/>
    </source>
</evidence>
<evidence type="ECO:0000256" key="6">
    <source>
        <dbReference type="ARBA" id="ARBA00029799"/>
    </source>
</evidence>
<evidence type="ECO:0000256" key="4">
    <source>
        <dbReference type="ARBA" id="ARBA00023152"/>
    </source>
</evidence>
<dbReference type="GO" id="GO:0006096">
    <property type="term" value="P:glycolytic process"/>
    <property type="evidence" value="ECO:0007669"/>
    <property type="project" value="UniProtKB-UniPathway"/>
</dbReference>
<organism evidence="7 8">
    <name type="scientific">Qipengyuania atrilutea</name>
    <dbReference type="NCBI Taxonomy" id="2744473"/>
    <lineage>
        <taxon>Bacteria</taxon>
        <taxon>Pseudomonadati</taxon>
        <taxon>Pseudomonadota</taxon>
        <taxon>Alphaproteobacteria</taxon>
        <taxon>Sphingomonadales</taxon>
        <taxon>Erythrobacteraceae</taxon>
        <taxon>Qipengyuania</taxon>
    </lineage>
</organism>
<evidence type="ECO:0000313" key="8">
    <source>
        <dbReference type="Proteomes" id="UP000561438"/>
    </source>
</evidence>
<keyword evidence="4" id="KW-0324">Glycolysis</keyword>
<dbReference type="SUPFAM" id="SSF51569">
    <property type="entry name" value="Aldolase"/>
    <property type="match status" value="1"/>
</dbReference>
<evidence type="ECO:0000256" key="1">
    <source>
        <dbReference type="ARBA" id="ARBA00004714"/>
    </source>
</evidence>
<comment type="pathway">
    <text evidence="1">Carbohydrate degradation; glycolysis; D-glyceraldehyde 3-phosphate and glycerone phosphate from D-glucose: step 4/4.</text>
</comment>
<dbReference type="GO" id="GO:0004332">
    <property type="term" value="F:fructose-bisphosphate aldolase activity"/>
    <property type="evidence" value="ECO:0007669"/>
    <property type="project" value="UniProtKB-EC"/>
</dbReference>
<accession>A0A850H0Y6</accession>
<dbReference type="UniPathway" id="UPA00109">
    <property type="reaction ID" value="UER00183"/>
</dbReference>
<name>A0A850H0Y6_9SPHN</name>
<evidence type="ECO:0000313" key="7">
    <source>
        <dbReference type="EMBL" id="NVD44190.1"/>
    </source>
</evidence>
<evidence type="ECO:0000256" key="2">
    <source>
        <dbReference type="ARBA" id="ARBA00010387"/>
    </source>
</evidence>
<gene>
    <name evidence="7" type="ORF">HUV48_04040</name>
</gene>
<comment type="similarity">
    <text evidence="2">Belongs to the class I fructose-bisphosphate aldolase family.</text>
</comment>
<dbReference type="NCBIfam" id="NF003784">
    <property type="entry name" value="PRK05377.1"/>
    <property type="match status" value="1"/>
</dbReference>